<evidence type="ECO:0000313" key="11">
    <source>
        <dbReference type="EMBL" id="HIU30153.1"/>
    </source>
</evidence>
<dbReference type="PRINTS" id="PR00932">
    <property type="entry name" value="AMINO1PTASE"/>
</dbReference>
<dbReference type="PANTHER" id="PTHR28570">
    <property type="entry name" value="ASPARTYL AMINOPEPTIDASE"/>
    <property type="match status" value="1"/>
</dbReference>
<evidence type="ECO:0000256" key="8">
    <source>
        <dbReference type="ARBA" id="ARBA00023049"/>
    </source>
</evidence>
<keyword evidence="8 9" id="KW-0482">Metalloprotease</keyword>
<dbReference type="InterPro" id="IPR001948">
    <property type="entry name" value="Peptidase_M18"/>
</dbReference>
<dbReference type="AlphaFoldDB" id="A0A9D1IAC2"/>
<dbReference type="SUPFAM" id="SSF53187">
    <property type="entry name" value="Zn-dependent exopeptidases"/>
    <property type="match status" value="1"/>
</dbReference>
<evidence type="ECO:0000313" key="12">
    <source>
        <dbReference type="Proteomes" id="UP000824089"/>
    </source>
</evidence>
<evidence type="ECO:0000256" key="4">
    <source>
        <dbReference type="ARBA" id="ARBA00022670"/>
    </source>
</evidence>
<evidence type="ECO:0000256" key="9">
    <source>
        <dbReference type="RuleBase" id="RU004386"/>
    </source>
</evidence>
<evidence type="ECO:0000256" key="2">
    <source>
        <dbReference type="ARBA" id="ARBA00008290"/>
    </source>
</evidence>
<organism evidence="11 12">
    <name type="scientific">Candidatus Egerieisoma faecipullorum</name>
    <dbReference type="NCBI Taxonomy" id="2840963"/>
    <lineage>
        <taxon>Bacteria</taxon>
        <taxon>Bacillati</taxon>
        <taxon>Bacillota</taxon>
        <taxon>Clostridia</taxon>
        <taxon>Eubacteriales</taxon>
        <taxon>Clostridiaceae</taxon>
        <taxon>Clostridiaceae incertae sedis</taxon>
        <taxon>Candidatus Egerieisoma</taxon>
    </lineage>
</organism>
<dbReference type="GO" id="GO:0008270">
    <property type="term" value="F:zinc ion binding"/>
    <property type="evidence" value="ECO:0007669"/>
    <property type="project" value="InterPro"/>
</dbReference>
<dbReference type="InterPro" id="IPR023358">
    <property type="entry name" value="Peptidase_M18_dom2"/>
</dbReference>
<dbReference type="EMBL" id="DVMM01000164">
    <property type="protein sequence ID" value="HIU30153.1"/>
    <property type="molecule type" value="Genomic_DNA"/>
</dbReference>
<dbReference type="Gene3D" id="2.30.250.10">
    <property type="entry name" value="Aminopeptidase i, Domain 2"/>
    <property type="match status" value="1"/>
</dbReference>
<dbReference type="Pfam" id="PF02127">
    <property type="entry name" value="Peptidase_M18"/>
    <property type="match status" value="1"/>
</dbReference>
<keyword evidence="3 9" id="KW-0031">Aminopeptidase</keyword>
<keyword evidence="4 9" id="KW-0645">Protease</keyword>
<protein>
    <recommendedName>
        <fullName evidence="10">M18 family aminopeptidase</fullName>
        <ecNumber evidence="10">3.4.11.-</ecNumber>
    </recommendedName>
</protein>
<dbReference type="GO" id="GO:0006508">
    <property type="term" value="P:proteolysis"/>
    <property type="evidence" value="ECO:0007669"/>
    <property type="project" value="UniProtKB-KW"/>
</dbReference>
<keyword evidence="6 9" id="KW-0378">Hydrolase</keyword>
<dbReference type="PANTHER" id="PTHR28570:SF2">
    <property type="entry name" value="M18 FAMILY AMINOPEPTIDASE 1-RELATED"/>
    <property type="match status" value="1"/>
</dbReference>
<sequence length="459" mass="50463">MSDAQQAASHEFSKGYIRFLNHAKTEREAVSEMVKEAESKGFSDFQKMIEKGGAIKPGTKLYWVNRGKALILAVVGKDHPVKGCNMVGAHLDSPRLDFRPNPLYEDHGFALAKTHYYGGIKKYQWVSLPLAIHGVISKKDGTLIHVRLGESDDDTSFVINDLLPHLANDQMEKKAGEAVSAENLNLTVGSVPYILENDEKGSRVKYNILKILHEKYGISERDFNFAELEIVPALDAKYIGLDRGLIGGYGQDDRVCAYTAFRALLDLDAVPQRTASCYFSDKEEIGSVGNTGARANWLENFFVELCHAASAEERNPIEAGVAARRSMTATRFLSADVTAAFDPNFPEVSEPLNTAYCGMGIAFEKYTGHRGKSGASEASCEFFAEIAAALDAKSVPWQLTEMGKIDKGGGGTIAQFMADLGMDVIDCGTPVLGMHSPYEVTSKADVYWTYRAYHAFYEK</sequence>
<dbReference type="EC" id="3.4.11.-" evidence="10"/>
<reference evidence="11" key="1">
    <citation type="submission" date="2020-10" db="EMBL/GenBank/DDBJ databases">
        <authorList>
            <person name="Gilroy R."/>
        </authorList>
    </citation>
    <scope>NUCLEOTIDE SEQUENCE</scope>
    <source>
        <strain evidence="11">CHK195-4489</strain>
    </source>
</reference>
<evidence type="ECO:0000256" key="3">
    <source>
        <dbReference type="ARBA" id="ARBA00022438"/>
    </source>
</evidence>
<reference evidence="11" key="2">
    <citation type="journal article" date="2021" name="PeerJ">
        <title>Extensive microbial diversity within the chicken gut microbiome revealed by metagenomics and culture.</title>
        <authorList>
            <person name="Gilroy R."/>
            <person name="Ravi A."/>
            <person name="Getino M."/>
            <person name="Pursley I."/>
            <person name="Horton D.L."/>
            <person name="Alikhan N.F."/>
            <person name="Baker D."/>
            <person name="Gharbi K."/>
            <person name="Hall N."/>
            <person name="Watson M."/>
            <person name="Adriaenssens E.M."/>
            <person name="Foster-Nyarko E."/>
            <person name="Jarju S."/>
            <person name="Secka A."/>
            <person name="Antonio M."/>
            <person name="Oren A."/>
            <person name="Chaudhuri R.R."/>
            <person name="La Ragione R."/>
            <person name="Hildebrand F."/>
            <person name="Pallen M.J."/>
        </authorList>
    </citation>
    <scope>NUCLEOTIDE SEQUENCE</scope>
    <source>
        <strain evidence="11">CHK195-4489</strain>
    </source>
</reference>
<keyword evidence="5 9" id="KW-0479">Metal-binding</keyword>
<dbReference type="GO" id="GO:0005737">
    <property type="term" value="C:cytoplasm"/>
    <property type="evidence" value="ECO:0007669"/>
    <property type="project" value="UniProtKB-ARBA"/>
</dbReference>
<name>A0A9D1IAC2_9CLOT</name>
<dbReference type="Gene3D" id="3.40.630.10">
    <property type="entry name" value="Zn peptidases"/>
    <property type="match status" value="1"/>
</dbReference>
<dbReference type="NCBIfam" id="NF002600">
    <property type="entry name" value="PRK02256.1"/>
    <property type="match status" value="1"/>
</dbReference>
<dbReference type="SUPFAM" id="SSF101821">
    <property type="entry name" value="Aminopeptidase/glucanase lid domain"/>
    <property type="match status" value="1"/>
</dbReference>
<comment type="caution">
    <text evidence="11">The sequence shown here is derived from an EMBL/GenBank/DDBJ whole genome shotgun (WGS) entry which is preliminary data.</text>
</comment>
<dbReference type="Proteomes" id="UP000824089">
    <property type="component" value="Unassembled WGS sequence"/>
</dbReference>
<comment type="cofactor">
    <cofactor evidence="1 10">
        <name>Zn(2+)</name>
        <dbReference type="ChEBI" id="CHEBI:29105"/>
    </cofactor>
</comment>
<evidence type="ECO:0000256" key="1">
    <source>
        <dbReference type="ARBA" id="ARBA00001947"/>
    </source>
</evidence>
<dbReference type="GO" id="GO:0004177">
    <property type="term" value="F:aminopeptidase activity"/>
    <property type="evidence" value="ECO:0007669"/>
    <property type="project" value="UniProtKB-KW"/>
</dbReference>
<dbReference type="GO" id="GO:0008237">
    <property type="term" value="F:metallopeptidase activity"/>
    <property type="evidence" value="ECO:0007669"/>
    <property type="project" value="UniProtKB-KW"/>
</dbReference>
<accession>A0A9D1IAC2</accession>
<evidence type="ECO:0000256" key="5">
    <source>
        <dbReference type="ARBA" id="ARBA00022723"/>
    </source>
</evidence>
<keyword evidence="7 9" id="KW-0862">Zinc</keyword>
<evidence type="ECO:0000256" key="7">
    <source>
        <dbReference type="ARBA" id="ARBA00022833"/>
    </source>
</evidence>
<evidence type="ECO:0000256" key="6">
    <source>
        <dbReference type="ARBA" id="ARBA00022801"/>
    </source>
</evidence>
<evidence type="ECO:0000256" key="10">
    <source>
        <dbReference type="RuleBase" id="RU004387"/>
    </source>
</evidence>
<gene>
    <name evidence="11" type="ORF">IAD50_07655</name>
</gene>
<comment type="similarity">
    <text evidence="2 9">Belongs to the peptidase M18 family.</text>
</comment>
<proteinExistence type="inferred from homology"/>